<gene>
    <name evidence="2" type="ORF">CRD60_02090</name>
</gene>
<dbReference type="EMBL" id="PDCG01000002">
    <property type="protein sequence ID" value="RBP97993.1"/>
    <property type="molecule type" value="Genomic_DNA"/>
</dbReference>
<dbReference type="Proteomes" id="UP000252530">
    <property type="component" value="Unassembled WGS sequence"/>
</dbReference>
<keyword evidence="3" id="KW-1185">Reference proteome</keyword>
<evidence type="ECO:0000313" key="2">
    <source>
        <dbReference type="EMBL" id="RBP97993.1"/>
    </source>
</evidence>
<dbReference type="AlphaFoldDB" id="A0A366KA43"/>
<feature type="compositionally biased region" description="Polar residues" evidence="1">
    <location>
        <begin position="40"/>
        <end position="53"/>
    </location>
</feature>
<sequence>MSIMPYKHIPWHHAILGITVTLAMLTCMALPESAMAQAQEFGQANPTAELQRSGSDDLDSWMPNKRFRN</sequence>
<accession>A0A366KA43</accession>
<feature type="region of interest" description="Disordered" evidence="1">
    <location>
        <begin position="40"/>
        <end position="69"/>
    </location>
</feature>
<evidence type="ECO:0000313" key="3">
    <source>
        <dbReference type="Proteomes" id="UP000252530"/>
    </source>
</evidence>
<proteinExistence type="predicted"/>
<evidence type="ECO:0000256" key="1">
    <source>
        <dbReference type="SAM" id="MobiDB-lite"/>
    </source>
</evidence>
<protein>
    <submittedName>
        <fullName evidence="2">Uncharacterized protein</fullName>
    </submittedName>
</protein>
<comment type="caution">
    <text evidence="2">The sequence shown here is derived from an EMBL/GenBank/DDBJ whole genome shotgun (WGS) entry which is preliminary data.</text>
</comment>
<organism evidence="2 3">
    <name type="scientific">Bifidobacterium aemilianum</name>
    <dbReference type="NCBI Taxonomy" id="2493120"/>
    <lineage>
        <taxon>Bacteria</taxon>
        <taxon>Bacillati</taxon>
        <taxon>Actinomycetota</taxon>
        <taxon>Actinomycetes</taxon>
        <taxon>Bifidobacteriales</taxon>
        <taxon>Bifidobacteriaceae</taxon>
        <taxon>Bifidobacterium</taxon>
    </lineage>
</organism>
<reference evidence="2 3" key="1">
    <citation type="submission" date="2017-10" db="EMBL/GenBank/DDBJ databases">
        <title>Bifidobacterium xylocopum sp. nov. and Bifidobacterium aemilianum sp. nov., from the carpenter bee (Xylocopa violacea) digestive tract.</title>
        <authorList>
            <person name="Alberoni D."/>
            <person name="Baffoni L."/>
            <person name="Di Gioia D."/>
            <person name="Gaggia F."/>
            <person name="Biavati B."/>
        </authorList>
    </citation>
    <scope>NUCLEOTIDE SEQUENCE [LARGE SCALE GENOMIC DNA]</scope>
    <source>
        <strain evidence="2 3">XV10</strain>
    </source>
</reference>
<name>A0A366KA43_9BIFI</name>